<accession>A0ABS7G1X0</accession>
<proteinExistence type="predicted"/>
<reference evidence="1 2" key="1">
    <citation type="submission" date="2021-07" db="EMBL/GenBank/DDBJ databases">
        <title>Actinomadura sp. PM05-2 isolated from lichen.</title>
        <authorList>
            <person name="Somphong A."/>
            <person name="Phongsopitanun W."/>
            <person name="Tanasupawat S."/>
            <person name="Peongsungnone V."/>
        </authorList>
    </citation>
    <scope>NUCLEOTIDE SEQUENCE [LARGE SCALE GENOMIC DNA]</scope>
    <source>
        <strain evidence="1 2">PM05-2</strain>
    </source>
</reference>
<name>A0ABS7G1X0_9ACTN</name>
<keyword evidence="2" id="KW-1185">Reference proteome</keyword>
<dbReference type="Proteomes" id="UP000774570">
    <property type="component" value="Unassembled WGS sequence"/>
</dbReference>
<comment type="caution">
    <text evidence="1">The sequence shown here is derived from an EMBL/GenBank/DDBJ whole genome shotgun (WGS) entry which is preliminary data.</text>
</comment>
<dbReference type="RefSeq" id="WP_220169944.1">
    <property type="nucleotide sequence ID" value="NZ_JAIBOA010000026.1"/>
</dbReference>
<protein>
    <submittedName>
        <fullName evidence="1">Uncharacterized protein</fullName>
    </submittedName>
</protein>
<dbReference type="EMBL" id="JAIBOA010000026">
    <property type="protein sequence ID" value="MBW8486703.1"/>
    <property type="molecule type" value="Genomic_DNA"/>
</dbReference>
<organism evidence="1 2">
    <name type="scientific">Actinomadura parmotrematis</name>
    <dbReference type="NCBI Taxonomy" id="2864039"/>
    <lineage>
        <taxon>Bacteria</taxon>
        <taxon>Bacillati</taxon>
        <taxon>Actinomycetota</taxon>
        <taxon>Actinomycetes</taxon>
        <taxon>Streptosporangiales</taxon>
        <taxon>Thermomonosporaceae</taxon>
        <taxon>Actinomadura</taxon>
    </lineage>
</organism>
<gene>
    <name evidence="1" type="ORF">K1Y72_30350</name>
</gene>
<sequence length="103" mass="10992">MAKAVGHGSRSAGGVCPCADKAAGRVYPVERPQSGRDERFSADLVRDLAEVLAAHEFPAVEDDSPDFYALMWCAWRYVYGHAAHGRHARPVSGPVAGGGEPGW</sequence>
<evidence type="ECO:0000313" key="2">
    <source>
        <dbReference type="Proteomes" id="UP000774570"/>
    </source>
</evidence>
<evidence type="ECO:0000313" key="1">
    <source>
        <dbReference type="EMBL" id="MBW8486703.1"/>
    </source>
</evidence>